<protein>
    <submittedName>
        <fullName evidence="2">Uncharacterized protein</fullName>
    </submittedName>
</protein>
<keyword evidence="3" id="KW-1185">Reference proteome</keyword>
<gene>
    <name evidence="2" type="ORF">JYU34_000682</name>
</gene>
<keyword evidence="1" id="KW-1133">Transmembrane helix</keyword>
<feature type="transmembrane region" description="Helical" evidence="1">
    <location>
        <begin position="41"/>
        <end position="59"/>
    </location>
</feature>
<evidence type="ECO:0000313" key="2">
    <source>
        <dbReference type="EMBL" id="KAG7313539.1"/>
    </source>
</evidence>
<evidence type="ECO:0000256" key="1">
    <source>
        <dbReference type="SAM" id="Phobius"/>
    </source>
</evidence>
<keyword evidence="1" id="KW-0812">Transmembrane</keyword>
<sequence>MKKETEISSSSLKPFGVVLVLVKVNLEGTEHSGVWGALQQLALMFFNTNFGINFILYCMSGQNFRRALRQMLPRWWRREPAAVVRVDTSVPVRASSLSSKFLS</sequence>
<comment type="caution">
    <text evidence="2">The sequence shown here is derived from an EMBL/GenBank/DDBJ whole genome shotgun (WGS) entry which is preliminary data.</text>
</comment>
<evidence type="ECO:0000313" key="3">
    <source>
        <dbReference type="Proteomes" id="UP000823941"/>
    </source>
</evidence>
<keyword evidence="1" id="KW-0472">Membrane</keyword>
<reference evidence="2 3" key="1">
    <citation type="submission" date="2021-06" db="EMBL/GenBank/DDBJ databases">
        <title>A haploid diamondback moth (Plutella xylostella L.) genome assembly resolves 31 chromosomes and identifies a diamide resistance mutation.</title>
        <authorList>
            <person name="Ward C.M."/>
            <person name="Perry K.D."/>
            <person name="Baker G."/>
            <person name="Powis K."/>
            <person name="Heckel D.G."/>
            <person name="Baxter S.W."/>
        </authorList>
    </citation>
    <scope>NUCLEOTIDE SEQUENCE [LARGE SCALE GENOMIC DNA]</scope>
    <source>
        <strain evidence="2 3">LV</strain>
        <tissue evidence="2">Single pupa</tissue>
    </source>
</reference>
<dbReference type="Proteomes" id="UP000823941">
    <property type="component" value="Chromosome 1"/>
</dbReference>
<accession>A0ABQ7R8A4</accession>
<organism evidence="2 3">
    <name type="scientific">Plutella xylostella</name>
    <name type="common">Diamondback moth</name>
    <name type="synonym">Plutella maculipennis</name>
    <dbReference type="NCBI Taxonomy" id="51655"/>
    <lineage>
        <taxon>Eukaryota</taxon>
        <taxon>Metazoa</taxon>
        <taxon>Ecdysozoa</taxon>
        <taxon>Arthropoda</taxon>
        <taxon>Hexapoda</taxon>
        <taxon>Insecta</taxon>
        <taxon>Pterygota</taxon>
        <taxon>Neoptera</taxon>
        <taxon>Endopterygota</taxon>
        <taxon>Lepidoptera</taxon>
        <taxon>Glossata</taxon>
        <taxon>Ditrysia</taxon>
        <taxon>Yponomeutoidea</taxon>
        <taxon>Plutellidae</taxon>
        <taxon>Plutella</taxon>
    </lineage>
</organism>
<name>A0ABQ7R8A4_PLUXY</name>
<dbReference type="EMBL" id="JAHIBW010000001">
    <property type="protein sequence ID" value="KAG7313539.1"/>
    <property type="molecule type" value="Genomic_DNA"/>
</dbReference>
<dbReference type="Gene3D" id="1.20.1070.10">
    <property type="entry name" value="Rhodopsin 7-helix transmembrane proteins"/>
    <property type="match status" value="1"/>
</dbReference>
<dbReference type="SUPFAM" id="SSF81321">
    <property type="entry name" value="Family A G protein-coupled receptor-like"/>
    <property type="match status" value="1"/>
</dbReference>
<proteinExistence type="predicted"/>